<feature type="region of interest" description="Disordered" evidence="1">
    <location>
        <begin position="227"/>
        <end position="335"/>
    </location>
</feature>
<dbReference type="PANTHER" id="PTHR28155">
    <property type="entry name" value="ACR243WP"/>
    <property type="match status" value="1"/>
</dbReference>
<dbReference type="EMBL" id="CDHK01000002">
    <property type="protein sequence ID" value="CEJ56035.1"/>
    <property type="molecule type" value="Genomic_DNA"/>
</dbReference>
<dbReference type="InterPro" id="IPR053263">
    <property type="entry name" value="Euk_RPA34_RNAP_subunit"/>
</dbReference>
<evidence type="ECO:0008006" key="4">
    <source>
        <dbReference type="Google" id="ProtNLM"/>
    </source>
</evidence>
<accession>A0A0F7THP8</accession>
<keyword evidence="3" id="KW-1185">Reference proteome</keyword>
<reference evidence="3" key="1">
    <citation type="journal article" date="2015" name="Genome Announc.">
        <title>Draft genome sequence of the fungus Penicillium brasilianum MG11.</title>
        <authorList>
            <person name="Horn F."/>
            <person name="Linde J."/>
            <person name="Mattern D.J."/>
            <person name="Walther G."/>
            <person name="Guthke R."/>
            <person name="Brakhage A.A."/>
            <person name="Valiante V."/>
        </authorList>
    </citation>
    <scope>NUCLEOTIDE SEQUENCE [LARGE SCALE GENOMIC DNA]</scope>
    <source>
        <strain evidence="3">MG11</strain>
    </source>
</reference>
<feature type="compositionally biased region" description="Low complexity" evidence="1">
    <location>
        <begin position="46"/>
        <end position="75"/>
    </location>
</feature>
<feature type="compositionally biased region" description="Basic residues" evidence="1">
    <location>
        <begin position="315"/>
        <end position="335"/>
    </location>
</feature>
<evidence type="ECO:0000313" key="3">
    <source>
        <dbReference type="Proteomes" id="UP000042958"/>
    </source>
</evidence>
<name>A0A0F7THP8_PENBI</name>
<evidence type="ECO:0000256" key="1">
    <source>
        <dbReference type="SAM" id="MobiDB-lite"/>
    </source>
</evidence>
<dbReference type="OrthoDB" id="76224at2759"/>
<protein>
    <recommendedName>
        <fullName evidence="4">RNA polymerase I, subunit RPA34.5</fullName>
    </recommendedName>
</protein>
<dbReference type="AlphaFoldDB" id="A0A0F7THP8"/>
<dbReference type="GO" id="GO:0006360">
    <property type="term" value="P:transcription by RNA polymerase I"/>
    <property type="evidence" value="ECO:0007669"/>
    <property type="project" value="InterPro"/>
</dbReference>
<proteinExistence type="predicted"/>
<feature type="region of interest" description="Disordered" evidence="1">
    <location>
        <begin position="1"/>
        <end position="124"/>
    </location>
</feature>
<evidence type="ECO:0000313" key="2">
    <source>
        <dbReference type="EMBL" id="CEJ56035.1"/>
    </source>
</evidence>
<gene>
    <name evidence="2" type="ORF">PMG11_02260</name>
</gene>
<organism evidence="2 3">
    <name type="scientific">Penicillium brasilianum</name>
    <dbReference type="NCBI Taxonomy" id="104259"/>
    <lineage>
        <taxon>Eukaryota</taxon>
        <taxon>Fungi</taxon>
        <taxon>Dikarya</taxon>
        <taxon>Ascomycota</taxon>
        <taxon>Pezizomycotina</taxon>
        <taxon>Eurotiomycetes</taxon>
        <taxon>Eurotiomycetidae</taxon>
        <taxon>Eurotiales</taxon>
        <taxon>Aspergillaceae</taxon>
        <taxon>Penicillium</taxon>
    </lineage>
</organism>
<dbReference type="Pfam" id="PF08208">
    <property type="entry name" value="RNA_polI_A34"/>
    <property type="match status" value="1"/>
</dbReference>
<feature type="compositionally biased region" description="Low complexity" evidence="1">
    <location>
        <begin position="1"/>
        <end position="18"/>
    </location>
</feature>
<dbReference type="Proteomes" id="UP000042958">
    <property type="component" value="Unassembled WGS sequence"/>
</dbReference>
<dbReference type="PANTHER" id="PTHR28155:SF1">
    <property type="entry name" value="DNA-DIRECTED RNA POLYMERASE I SUBUNIT RPA34.5-DOMAIN-CONTAINING PROTEIN"/>
    <property type="match status" value="1"/>
</dbReference>
<sequence length="335" mass="36416">MAAASSSSSDSSSSRSTSPEPENTQKKAVKAATKTKDEVEDESSESTDSSDSSDSDSSSDSGSESESESGSSSEMDTSEDATEARSAAKKVHIPGPNQPYKPPFGFKSAKKQNPPSSSTSSVLSNLRGKQVFHITAPSFLPLSKVKEITMSKVLKGEPILAYDGKNYGIPADSINDNDPEGKTLLVYDESTETYCNKSDHIQSFHVQELIGLPEKAAKSTAATIEKLRDFVKPPRPQPKGMKMRFRPVGSLPSEPETLGVSSESESEEPQIKAPARSKRKHPHTEGDATQASAEPRKKSKKHTQENADDEERSQKKSKKSHKDREEKKRKKSEKA</sequence>
<dbReference type="InterPro" id="IPR013240">
    <property type="entry name" value="DNA-dir_RNA_pol1_su_RPA34"/>
</dbReference>